<proteinExistence type="predicted"/>
<dbReference type="EMBL" id="QCYK01000002">
    <property type="protein sequence ID" value="PUZ26066.1"/>
    <property type="molecule type" value="Genomic_DNA"/>
</dbReference>
<protein>
    <submittedName>
        <fullName evidence="1">Uncharacterized protein</fullName>
    </submittedName>
</protein>
<name>A0A2T7BIF4_9BACT</name>
<evidence type="ECO:0000313" key="1">
    <source>
        <dbReference type="EMBL" id="PUZ26066.1"/>
    </source>
</evidence>
<evidence type="ECO:0000313" key="2">
    <source>
        <dbReference type="Proteomes" id="UP000244450"/>
    </source>
</evidence>
<gene>
    <name evidence="1" type="ORF">DCC81_17650</name>
</gene>
<comment type="caution">
    <text evidence="1">The sequence shown here is derived from an EMBL/GenBank/DDBJ whole genome shotgun (WGS) entry which is preliminary data.</text>
</comment>
<dbReference type="Proteomes" id="UP000244450">
    <property type="component" value="Unassembled WGS sequence"/>
</dbReference>
<sequence length="99" mass="10313">MLPNAILPAFPRKPAPAATSLERLPVPYYPAAISPETTAIMLYHTILAMNVLSRGIRLAPALIPGPALQTQNCTVNAGSNTSACSGTTGNITIVVKVTE</sequence>
<organism evidence="1 2">
    <name type="scientific">Chitinophaga parva</name>
    <dbReference type="NCBI Taxonomy" id="2169414"/>
    <lineage>
        <taxon>Bacteria</taxon>
        <taxon>Pseudomonadati</taxon>
        <taxon>Bacteroidota</taxon>
        <taxon>Chitinophagia</taxon>
        <taxon>Chitinophagales</taxon>
        <taxon>Chitinophagaceae</taxon>
        <taxon>Chitinophaga</taxon>
    </lineage>
</organism>
<reference evidence="1 2" key="1">
    <citation type="submission" date="2018-04" db="EMBL/GenBank/DDBJ databases">
        <title>Chitinophaga fuyangensis sp. nov., isolated from soil in a chemical factory.</title>
        <authorList>
            <person name="Chen K."/>
        </authorList>
    </citation>
    <scope>NUCLEOTIDE SEQUENCE [LARGE SCALE GENOMIC DNA]</scope>
    <source>
        <strain evidence="1 2">LY-1</strain>
    </source>
</reference>
<keyword evidence="2" id="KW-1185">Reference proteome</keyword>
<dbReference type="AlphaFoldDB" id="A0A2T7BIF4"/>
<accession>A0A2T7BIF4</accession>